<dbReference type="Proteomes" id="UP000030641">
    <property type="component" value="Unassembled WGS sequence"/>
</dbReference>
<evidence type="ECO:0000256" key="9">
    <source>
        <dbReference type="SAM" id="MobiDB-lite"/>
    </source>
</evidence>
<evidence type="ECO:0000256" key="4">
    <source>
        <dbReference type="ARBA" id="ARBA00022723"/>
    </source>
</evidence>
<feature type="region of interest" description="Disordered" evidence="9">
    <location>
        <begin position="152"/>
        <end position="304"/>
    </location>
</feature>
<dbReference type="GeneID" id="25366970"/>
<dbReference type="HOGENOM" id="CLU_023304_4_0_1"/>
<dbReference type="PROSITE" id="PS50249">
    <property type="entry name" value="MPN"/>
    <property type="match status" value="1"/>
</dbReference>
<keyword evidence="7" id="KW-0862">Zinc</keyword>
<dbReference type="SUPFAM" id="SSF102712">
    <property type="entry name" value="JAB1/MPN domain"/>
    <property type="match status" value="1"/>
</dbReference>
<gene>
    <name evidence="11" type="ORF">AUEXF2481DRAFT_41814</name>
</gene>
<dbReference type="EMBL" id="KL584765">
    <property type="protein sequence ID" value="KEQ93577.1"/>
    <property type="molecule type" value="Genomic_DNA"/>
</dbReference>
<protein>
    <recommendedName>
        <fullName evidence="10">MPN domain-containing protein</fullName>
    </recommendedName>
</protein>
<dbReference type="OMA" id="SWGVFRL"/>
<reference evidence="11 12" key="1">
    <citation type="journal article" date="2014" name="BMC Genomics">
        <title>Genome sequencing of four Aureobasidium pullulans varieties: biotechnological potential, stress tolerance, and description of new species.</title>
        <authorList>
            <person name="Gostin Ar C."/>
            <person name="Ohm R.A."/>
            <person name="Kogej T."/>
            <person name="Sonjak S."/>
            <person name="Turk M."/>
            <person name="Zajc J."/>
            <person name="Zalar P."/>
            <person name="Grube M."/>
            <person name="Sun H."/>
            <person name="Han J."/>
            <person name="Sharma A."/>
            <person name="Chiniquy J."/>
            <person name="Ngan C.Y."/>
            <person name="Lipzen A."/>
            <person name="Barry K."/>
            <person name="Grigoriev I.V."/>
            <person name="Gunde-Cimerman N."/>
        </authorList>
    </citation>
    <scope>NUCLEOTIDE SEQUENCE [LARGE SCALE GENOMIC DNA]</scope>
    <source>
        <strain evidence="11 12">EXF-2481</strain>
    </source>
</reference>
<dbReference type="Gene3D" id="3.40.140.10">
    <property type="entry name" value="Cytidine Deaminase, domain 2"/>
    <property type="match status" value="1"/>
</dbReference>
<evidence type="ECO:0000256" key="1">
    <source>
        <dbReference type="ARBA" id="ARBA00001947"/>
    </source>
</evidence>
<dbReference type="InterPro" id="IPR000555">
    <property type="entry name" value="JAMM/MPN+_dom"/>
</dbReference>
<dbReference type="PANTHER" id="PTHR12947">
    <property type="entry name" value="AMSH-LIKE PROTEASE"/>
    <property type="match status" value="1"/>
</dbReference>
<comment type="cofactor">
    <cofactor evidence="1">
        <name>Zn(2+)</name>
        <dbReference type="ChEBI" id="CHEBI:29105"/>
    </cofactor>
</comment>
<sequence>MPLDSRPCPLADNTCANHYPASAPPRYYAAYHSHPRPSMSAPKSVEQIVTAASNFDHAANIPLNMALRTAQNMTSQANDYERDGNLQDAYLFLYRHADFFFTHISKHPDAKKPDFKPQMARARDDVKADLSRMEALKPDITKRYQKYQDLVKRRTDSKSHREPAPAPEDSLVLSAGEHKDIALQLANRELRRRRKDPRDDNSVMDDLSRGIQHLGRRIDAPRQSRQSHSSSQASSAYHYPAVPSTHGSVPQSSASLAPSRPPKNHLSTYGAPPPLPSKTGQSAPPLPLKANAPPPPPKQDLSNSQSYTFQQAAYTENGTPLRTLFLPTALRTSFVALAHPNTCSNLETCGILCGTLISNALFISHLVIPDQTATSDTCETTDVGETELFDHVDNEGLMVCGWIHTHPTQTCFLSSRDLHTSVGYQVMLPESVAIVCAPSKSPDHGIFRLTDPPGKEAILNCHKPGIFHPHDEGNLYTDALRPGHVSELSGLQFQVVDLRKKK</sequence>
<dbReference type="GO" id="GO:0046872">
    <property type="term" value="F:metal ion binding"/>
    <property type="evidence" value="ECO:0007669"/>
    <property type="project" value="UniProtKB-KW"/>
</dbReference>
<comment type="similarity">
    <text evidence="2">Belongs to the peptidase M67C family.</text>
</comment>
<dbReference type="RefSeq" id="XP_013342068.1">
    <property type="nucleotide sequence ID" value="XM_013486614.1"/>
</dbReference>
<evidence type="ECO:0000256" key="3">
    <source>
        <dbReference type="ARBA" id="ARBA00022670"/>
    </source>
</evidence>
<proteinExistence type="inferred from homology"/>
<evidence type="ECO:0000256" key="7">
    <source>
        <dbReference type="ARBA" id="ARBA00022833"/>
    </source>
</evidence>
<dbReference type="SUPFAM" id="SSF140856">
    <property type="entry name" value="USP8 N-terminal domain-like"/>
    <property type="match status" value="1"/>
</dbReference>
<evidence type="ECO:0000256" key="2">
    <source>
        <dbReference type="ARBA" id="ARBA00010981"/>
    </source>
</evidence>
<dbReference type="GO" id="GO:0140492">
    <property type="term" value="F:metal-dependent deubiquitinase activity"/>
    <property type="evidence" value="ECO:0007669"/>
    <property type="project" value="InterPro"/>
</dbReference>
<keyword evidence="5" id="KW-0833">Ubl conjugation pathway</keyword>
<feature type="domain" description="MPN" evidence="10">
    <location>
        <begin position="323"/>
        <end position="455"/>
    </location>
</feature>
<dbReference type="Pfam" id="PF01398">
    <property type="entry name" value="JAB"/>
    <property type="match status" value="1"/>
</dbReference>
<evidence type="ECO:0000259" key="10">
    <source>
        <dbReference type="PROSITE" id="PS50249"/>
    </source>
</evidence>
<evidence type="ECO:0000256" key="6">
    <source>
        <dbReference type="ARBA" id="ARBA00022801"/>
    </source>
</evidence>
<keyword evidence="6" id="KW-0378">Hydrolase</keyword>
<dbReference type="MEROPS" id="M67.A14"/>
<dbReference type="GO" id="GO:0061578">
    <property type="term" value="F:K63-linked deubiquitinase activity"/>
    <property type="evidence" value="ECO:0007669"/>
    <property type="project" value="InterPro"/>
</dbReference>
<evidence type="ECO:0000256" key="5">
    <source>
        <dbReference type="ARBA" id="ARBA00022786"/>
    </source>
</evidence>
<accession>A0A074YHM4</accession>
<dbReference type="Gene3D" id="1.20.58.80">
    <property type="entry name" value="Phosphotransferase system, lactose/cellobiose-type IIA subunit"/>
    <property type="match status" value="1"/>
</dbReference>
<dbReference type="GO" id="GO:0016020">
    <property type="term" value="C:membrane"/>
    <property type="evidence" value="ECO:0007669"/>
    <property type="project" value="TreeGrafter"/>
</dbReference>
<evidence type="ECO:0000313" key="11">
    <source>
        <dbReference type="EMBL" id="KEQ93577.1"/>
    </source>
</evidence>
<dbReference type="GO" id="GO:0070536">
    <property type="term" value="P:protein K63-linked deubiquitination"/>
    <property type="evidence" value="ECO:0007669"/>
    <property type="project" value="InterPro"/>
</dbReference>
<keyword evidence="3" id="KW-0645">Protease</keyword>
<dbReference type="InterPro" id="IPR044098">
    <property type="entry name" value="STAMBP/STALP-like_MPN"/>
</dbReference>
<dbReference type="InParanoid" id="A0A074YHM4"/>
<dbReference type="InterPro" id="IPR015063">
    <property type="entry name" value="USP8_dimer"/>
</dbReference>
<organism evidence="11 12">
    <name type="scientific">Aureobasidium subglaciale (strain EXF-2481)</name>
    <name type="common">Aureobasidium pullulans var. subglaciale</name>
    <dbReference type="NCBI Taxonomy" id="1043005"/>
    <lineage>
        <taxon>Eukaryota</taxon>
        <taxon>Fungi</taxon>
        <taxon>Dikarya</taxon>
        <taxon>Ascomycota</taxon>
        <taxon>Pezizomycotina</taxon>
        <taxon>Dothideomycetes</taxon>
        <taxon>Dothideomycetidae</taxon>
        <taxon>Dothideales</taxon>
        <taxon>Saccotheciaceae</taxon>
        <taxon>Aureobasidium</taxon>
    </lineage>
</organism>
<evidence type="ECO:0000313" key="12">
    <source>
        <dbReference type="Proteomes" id="UP000030641"/>
    </source>
</evidence>
<dbReference type="GO" id="GO:0006508">
    <property type="term" value="P:proteolysis"/>
    <property type="evidence" value="ECO:0007669"/>
    <property type="project" value="UniProtKB-KW"/>
</dbReference>
<dbReference type="InterPro" id="IPR037518">
    <property type="entry name" value="MPN"/>
</dbReference>
<dbReference type="CDD" id="cd08066">
    <property type="entry name" value="MPN_AMSH_like"/>
    <property type="match status" value="1"/>
</dbReference>
<dbReference type="FunFam" id="3.40.140.10:FF:000033">
    <property type="entry name" value="AMSH-like protease sst2"/>
    <property type="match status" value="1"/>
</dbReference>
<name>A0A074YHM4_AURSE</name>
<dbReference type="STRING" id="1043005.A0A074YHM4"/>
<dbReference type="AlphaFoldDB" id="A0A074YHM4"/>
<dbReference type="SMART" id="SM00232">
    <property type="entry name" value="JAB_MPN"/>
    <property type="match status" value="1"/>
</dbReference>
<keyword evidence="4" id="KW-0479">Metal-binding</keyword>
<dbReference type="Pfam" id="PF08969">
    <property type="entry name" value="USP8_dimer"/>
    <property type="match status" value="1"/>
</dbReference>
<keyword evidence="12" id="KW-1185">Reference proteome</keyword>
<keyword evidence="8" id="KW-0482">Metalloprotease</keyword>
<dbReference type="PANTHER" id="PTHR12947:SF13">
    <property type="entry name" value="FI19924P1"/>
    <property type="match status" value="1"/>
</dbReference>
<dbReference type="OrthoDB" id="3640at2759"/>
<dbReference type="GO" id="GO:0005768">
    <property type="term" value="C:endosome"/>
    <property type="evidence" value="ECO:0007669"/>
    <property type="project" value="TreeGrafter"/>
</dbReference>
<feature type="compositionally biased region" description="Polar residues" evidence="9">
    <location>
        <begin position="245"/>
        <end position="256"/>
    </location>
</feature>
<feature type="compositionally biased region" description="Low complexity" evidence="9">
    <location>
        <begin position="223"/>
        <end position="241"/>
    </location>
</feature>
<feature type="compositionally biased region" description="Basic and acidic residues" evidence="9">
    <location>
        <begin position="152"/>
        <end position="163"/>
    </location>
</feature>
<evidence type="ECO:0000256" key="8">
    <source>
        <dbReference type="ARBA" id="ARBA00023049"/>
    </source>
</evidence>
<feature type="compositionally biased region" description="Pro residues" evidence="9">
    <location>
        <begin position="284"/>
        <end position="298"/>
    </location>
</feature>